<dbReference type="InterPro" id="IPR010982">
    <property type="entry name" value="Lambda_DNA-bd_dom_sf"/>
</dbReference>
<reference evidence="1 2" key="1">
    <citation type="submission" date="2018-05" db="EMBL/GenBank/DDBJ databases">
        <title>Genomic Encyclopedia of Type Strains, Phase IV (KMG-IV): sequencing the most valuable type-strain genomes for metagenomic binning, comparative biology and taxonomic classification.</title>
        <authorList>
            <person name="Goeker M."/>
        </authorList>
    </citation>
    <scope>NUCLEOTIDE SEQUENCE [LARGE SCALE GENOMIC DNA]</scope>
    <source>
        <strain evidence="1 2">DSM 6462</strain>
    </source>
</reference>
<organism evidence="1 2">
    <name type="scientific">Chelatococcus asaccharovorans</name>
    <dbReference type="NCBI Taxonomy" id="28210"/>
    <lineage>
        <taxon>Bacteria</taxon>
        <taxon>Pseudomonadati</taxon>
        <taxon>Pseudomonadota</taxon>
        <taxon>Alphaproteobacteria</taxon>
        <taxon>Hyphomicrobiales</taxon>
        <taxon>Chelatococcaceae</taxon>
        <taxon>Chelatococcus</taxon>
    </lineage>
</organism>
<name>A0A2V3U361_9HYPH</name>
<dbReference type="InterPro" id="IPR001387">
    <property type="entry name" value="Cro/C1-type_HTH"/>
</dbReference>
<dbReference type="Gene3D" id="1.10.260.40">
    <property type="entry name" value="lambda repressor-like DNA-binding domains"/>
    <property type="match status" value="1"/>
</dbReference>
<dbReference type="RefSeq" id="WP_210206471.1">
    <property type="nucleotide sequence ID" value="NZ_JAHBRY010000001.1"/>
</dbReference>
<sequence>MTASQCRAARALLNWSQADLANTAQVGISTVRTFEADTAIPRRATLAMMVLALEKHGIVFLAAGDPALGEGVSLRQSADEGLKPEQLNAENDG</sequence>
<dbReference type="SUPFAM" id="SSF47413">
    <property type="entry name" value="lambda repressor-like DNA-binding domains"/>
    <property type="match status" value="1"/>
</dbReference>
<proteinExistence type="predicted"/>
<accession>A0A2V3U361</accession>
<dbReference type="CDD" id="cd00093">
    <property type="entry name" value="HTH_XRE"/>
    <property type="match status" value="1"/>
</dbReference>
<comment type="caution">
    <text evidence="1">The sequence shown here is derived from an EMBL/GenBank/DDBJ whole genome shotgun (WGS) entry which is preliminary data.</text>
</comment>
<dbReference type="Proteomes" id="UP000248021">
    <property type="component" value="Unassembled WGS sequence"/>
</dbReference>
<evidence type="ECO:0000313" key="1">
    <source>
        <dbReference type="EMBL" id="PXW56977.1"/>
    </source>
</evidence>
<dbReference type="GO" id="GO:0003677">
    <property type="term" value="F:DNA binding"/>
    <property type="evidence" value="ECO:0007669"/>
    <property type="project" value="InterPro"/>
</dbReference>
<dbReference type="EMBL" id="QJJK01000007">
    <property type="protein sequence ID" value="PXW56977.1"/>
    <property type="molecule type" value="Genomic_DNA"/>
</dbReference>
<protein>
    <submittedName>
        <fullName evidence="1">Transcriptional regulator with XRE-family HTH domain</fullName>
    </submittedName>
</protein>
<keyword evidence="2" id="KW-1185">Reference proteome</keyword>
<evidence type="ECO:0000313" key="2">
    <source>
        <dbReference type="Proteomes" id="UP000248021"/>
    </source>
</evidence>
<gene>
    <name evidence="1" type="ORF">C7450_10714</name>
</gene>
<dbReference type="AlphaFoldDB" id="A0A2V3U361"/>